<dbReference type="AlphaFoldDB" id="A0A1H9TK73"/>
<evidence type="ECO:0000313" key="2">
    <source>
        <dbReference type="EMBL" id="SER97541.1"/>
    </source>
</evidence>
<keyword evidence="3" id="KW-1185">Reference proteome</keyword>
<dbReference type="SUPFAM" id="SSF56672">
    <property type="entry name" value="DNA/RNA polymerases"/>
    <property type="match status" value="1"/>
</dbReference>
<dbReference type="EMBL" id="FOGZ01000024">
    <property type="protein sequence ID" value="SER97541.1"/>
    <property type="molecule type" value="Genomic_DNA"/>
</dbReference>
<evidence type="ECO:0000259" key="1">
    <source>
        <dbReference type="PROSITE" id="PS50173"/>
    </source>
</evidence>
<dbReference type="RefSeq" id="WP_091970850.1">
    <property type="nucleotide sequence ID" value="NZ_FOGZ01000024.1"/>
</dbReference>
<protein>
    <submittedName>
        <fullName evidence="2">DNA polymerase V</fullName>
    </submittedName>
</protein>
<sequence>MCTTAQAIRTRVRHDLGIPVSEGTAPTCTLAELASHGAKHTTALCGGRQGRMPSRRQASMPSCTRLPSAACWAWGRLTERLAALQITTARELRDTHPVAMRKRFSVTVERRGQVMFSRSFSTPVTSTDAMHQVFFDLRPERHPPAKTAEVRGR</sequence>
<gene>
    <name evidence="2" type="ORF">SAMN05443377_12421</name>
</gene>
<reference evidence="2 3" key="1">
    <citation type="submission" date="2016-10" db="EMBL/GenBank/DDBJ databases">
        <authorList>
            <person name="de Groot N.N."/>
        </authorList>
    </citation>
    <scope>NUCLEOTIDE SEQUENCE [LARGE SCALE GENOMIC DNA]</scope>
    <source>
        <strain evidence="2 3">DSM 16859</strain>
    </source>
</reference>
<dbReference type="GO" id="GO:0006281">
    <property type="term" value="P:DNA repair"/>
    <property type="evidence" value="ECO:0007669"/>
    <property type="project" value="InterPro"/>
</dbReference>
<dbReference type="InterPro" id="IPR043502">
    <property type="entry name" value="DNA/RNA_pol_sf"/>
</dbReference>
<dbReference type="Proteomes" id="UP000198815">
    <property type="component" value="Unassembled WGS sequence"/>
</dbReference>
<dbReference type="InterPro" id="IPR001126">
    <property type="entry name" value="UmuC"/>
</dbReference>
<proteinExistence type="predicted"/>
<feature type="domain" description="UmuC" evidence="1">
    <location>
        <begin position="1"/>
        <end position="39"/>
    </location>
</feature>
<evidence type="ECO:0000313" key="3">
    <source>
        <dbReference type="Proteomes" id="UP000198815"/>
    </source>
</evidence>
<dbReference type="PROSITE" id="PS50173">
    <property type="entry name" value="UMUC"/>
    <property type="match status" value="1"/>
</dbReference>
<dbReference type="STRING" id="64702.SAMN05443377_12421"/>
<name>A0A1H9TK73_9ACTN</name>
<organism evidence="2 3">
    <name type="scientific">Propionibacterium cyclohexanicum</name>
    <dbReference type="NCBI Taxonomy" id="64702"/>
    <lineage>
        <taxon>Bacteria</taxon>
        <taxon>Bacillati</taxon>
        <taxon>Actinomycetota</taxon>
        <taxon>Actinomycetes</taxon>
        <taxon>Propionibacteriales</taxon>
        <taxon>Propionibacteriaceae</taxon>
        <taxon>Propionibacterium</taxon>
    </lineage>
</organism>
<accession>A0A1H9TK73</accession>